<comment type="subcellular location">
    <subcellularLocation>
        <location evidence="1 9 10">Cytoplasm</location>
    </subcellularLocation>
</comment>
<keyword evidence="9 10" id="KW-0234">DNA repair</keyword>
<dbReference type="PANTHER" id="PTHR32182">
    <property type="entry name" value="DNA REPLICATION AND REPAIR PROTEIN RECF"/>
    <property type="match status" value="1"/>
</dbReference>
<keyword evidence="6 9" id="KW-0547">Nucleotide-binding</keyword>
<dbReference type="RefSeq" id="WP_237467795.1">
    <property type="nucleotide sequence ID" value="NZ_CAKLDI010000001.1"/>
</dbReference>
<keyword evidence="13" id="KW-1185">Reference proteome</keyword>
<evidence type="ECO:0000313" key="13">
    <source>
        <dbReference type="Proteomes" id="UP000838672"/>
    </source>
</evidence>
<evidence type="ECO:0000256" key="10">
    <source>
        <dbReference type="RuleBase" id="RU000578"/>
    </source>
</evidence>
<dbReference type="InterPro" id="IPR042174">
    <property type="entry name" value="RecF_2"/>
</dbReference>
<comment type="function">
    <text evidence="9 10">The RecF protein is involved in DNA metabolism; it is required for DNA replication and normal SOS inducibility. RecF binds preferentially to single-stranded, linear DNA. It also seems to bind ATP.</text>
</comment>
<protein>
    <recommendedName>
        <fullName evidence="3 9">DNA replication and repair protein RecF</fullName>
    </recommendedName>
</protein>
<keyword evidence="8 9" id="KW-0238">DNA-binding</keyword>
<dbReference type="EMBL" id="CAKLDI010000001">
    <property type="protein sequence ID" value="CAH0534770.1"/>
    <property type="molecule type" value="Genomic_DNA"/>
</dbReference>
<gene>
    <name evidence="9 12" type="primary">recF</name>
    <name evidence="12" type="ORF">VST7929_02732</name>
</gene>
<feature type="binding site" evidence="9">
    <location>
        <begin position="30"/>
        <end position="37"/>
    </location>
    <ligand>
        <name>ATP</name>
        <dbReference type="ChEBI" id="CHEBI:30616"/>
    </ligand>
</feature>
<sequence>MALDRLVVTDFRNIEHCDLSFSSHMNILVGDNGSGKTSLLEAIFFLGHGRSFRSQLTNRVIRHQQAKLVLFGQVLDQHNSKLPLGLAKGRDGQSEVKLGGEKQQTLAQLANVLPIQLITPEGFTLLAGGPKYRRAYIDWGVFHQEPQFFELWRRVKRITKQRNALLKTVRTYQPLAVWDAELSRLSEQVSALRQGYIEQLLPRVETLCQAFLPEYQCQLKYSRGWDADTPLQTVLEQNFQRDSQFGYTTVGPHKADLRLRINGTPVEDVLSRGQLKLLVCALRLAQGQDLTQTTGKQCIYLIDDFASELDAEKRGLLAQQLAETRAQVFISCISADQVSEMMIEQPVVFHVKQGEISQQ</sequence>
<dbReference type="InterPro" id="IPR001238">
    <property type="entry name" value="DNA-binding_RecF"/>
</dbReference>
<evidence type="ECO:0000256" key="3">
    <source>
        <dbReference type="ARBA" id="ARBA00020170"/>
    </source>
</evidence>
<keyword evidence="9 10" id="KW-0227">DNA damage</keyword>
<evidence type="ECO:0000256" key="1">
    <source>
        <dbReference type="ARBA" id="ARBA00004496"/>
    </source>
</evidence>
<dbReference type="Pfam" id="PF02463">
    <property type="entry name" value="SMC_N"/>
    <property type="match status" value="1"/>
</dbReference>
<dbReference type="Gene3D" id="3.40.50.300">
    <property type="entry name" value="P-loop containing nucleotide triphosphate hydrolases"/>
    <property type="match status" value="1"/>
</dbReference>
<organism evidence="12 13">
    <name type="scientific">Vibrio stylophorae</name>
    <dbReference type="NCBI Taxonomy" id="659351"/>
    <lineage>
        <taxon>Bacteria</taxon>
        <taxon>Pseudomonadati</taxon>
        <taxon>Pseudomonadota</taxon>
        <taxon>Gammaproteobacteria</taxon>
        <taxon>Vibrionales</taxon>
        <taxon>Vibrionaceae</taxon>
        <taxon>Vibrio</taxon>
    </lineage>
</organism>
<evidence type="ECO:0000259" key="11">
    <source>
        <dbReference type="Pfam" id="PF02463"/>
    </source>
</evidence>
<dbReference type="PROSITE" id="PS00617">
    <property type="entry name" value="RECF_1"/>
    <property type="match status" value="1"/>
</dbReference>
<keyword evidence="5 9" id="KW-0235">DNA replication</keyword>
<evidence type="ECO:0000256" key="6">
    <source>
        <dbReference type="ARBA" id="ARBA00022741"/>
    </source>
</evidence>
<proteinExistence type="inferred from homology"/>
<evidence type="ECO:0000256" key="8">
    <source>
        <dbReference type="ARBA" id="ARBA00023125"/>
    </source>
</evidence>
<dbReference type="Gene3D" id="1.20.1050.90">
    <property type="entry name" value="RecF/RecN/SMC, N-terminal domain"/>
    <property type="match status" value="1"/>
</dbReference>
<comment type="caution">
    <text evidence="12">The sequence shown here is derived from an EMBL/GenBank/DDBJ whole genome shotgun (WGS) entry which is preliminary data.</text>
</comment>
<reference evidence="12" key="1">
    <citation type="submission" date="2021-11" db="EMBL/GenBank/DDBJ databases">
        <authorList>
            <person name="Rodrigo-Torres L."/>
            <person name="Arahal R. D."/>
            <person name="Lucena T."/>
        </authorList>
    </citation>
    <scope>NUCLEOTIDE SEQUENCE</scope>
    <source>
        <strain evidence="12">CECT 7929</strain>
    </source>
</reference>
<dbReference type="PROSITE" id="PS00618">
    <property type="entry name" value="RECF_2"/>
    <property type="match status" value="1"/>
</dbReference>
<evidence type="ECO:0000256" key="2">
    <source>
        <dbReference type="ARBA" id="ARBA00008016"/>
    </source>
</evidence>
<dbReference type="SUPFAM" id="SSF52540">
    <property type="entry name" value="P-loop containing nucleoside triphosphate hydrolases"/>
    <property type="match status" value="1"/>
</dbReference>
<evidence type="ECO:0000256" key="5">
    <source>
        <dbReference type="ARBA" id="ARBA00022705"/>
    </source>
</evidence>
<dbReference type="NCBIfam" id="TIGR00611">
    <property type="entry name" value="recf"/>
    <property type="match status" value="1"/>
</dbReference>
<evidence type="ECO:0000313" key="12">
    <source>
        <dbReference type="EMBL" id="CAH0534770.1"/>
    </source>
</evidence>
<name>A0ABM8ZWQ6_9VIBR</name>
<dbReference type="HAMAP" id="MF_00365">
    <property type="entry name" value="RecF"/>
    <property type="match status" value="1"/>
</dbReference>
<dbReference type="PANTHER" id="PTHR32182:SF0">
    <property type="entry name" value="DNA REPLICATION AND REPAIR PROTEIN RECF"/>
    <property type="match status" value="1"/>
</dbReference>
<dbReference type="InterPro" id="IPR027417">
    <property type="entry name" value="P-loop_NTPase"/>
</dbReference>
<dbReference type="InterPro" id="IPR003395">
    <property type="entry name" value="RecF/RecN/SMC_N"/>
</dbReference>
<accession>A0ABM8ZWQ6</accession>
<keyword evidence="7 9" id="KW-0067">ATP-binding</keyword>
<keyword evidence="9 10" id="KW-0742">SOS response</keyword>
<comment type="similarity">
    <text evidence="2 9 10">Belongs to the RecF family.</text>
</comment>
<dbReference type="Proteomes" id="UP000838672">
    <property type="component" value="Unassembled WGS sequence"/>
</dbReference>
<keyword evidence="4 9" id="KW-0963">Cytoplasm</keyword>
<evidence type="ECO:0000256" key="4">
    <source>
        <dbReference type="ARBA" id="ARBA00022490"/>
    </source>
</evidence>
<evidence type="ECO:0000256" key="9">
    <source>
        <dbReference type="HAMAP-Rule" id="MF_00365"/>
    </source>
</evidence>
<feature type="domain" description="RecF/RecN/SMC N-terminal" evidence="11">
    <location>
        <begin position="3"/>
        <end position="354"/>
    </location>
</feature>
<dbReference type="InterPro" id="IPR018078">
    <property type="entry name" value="DNA-binding_RecF_CS"/>
</dbReference>
<evidence type="ECO:0000256" key="7">
    <source>
        <dbReference type="ARBA" id="ARBA00022840"/>
    </source>
</evidence>